<feature type="transmembrane region" description="Helical" evidence="7">
    <location>
        <begin position="227"/>
        <end position="245"/>
    </location>
</feature>
<dbReference type="SUPFAM" id="SSF103473">
    <property type="entry name" value="MFS general substrate transporter"/>
    <property type="match status" value="1"/>
</dbReference>
<evidence type="ECO:0000256" key="4">
    <source>
        <dbReference type="ARBA" id="ARBA00022692"/>
    </source>
</evidence>
<evidence type="ECO:0000256" key="5">
    <source>
        <dbReference type="ARBA" id="ARBA00022989"/>
    </source>
</evidence>
<dbReference type="Pfam" id="PF05977">
    <property type="entry name" value="MFS_3"/>
    <property type="match status" value="1"/>
</dbReference>
<feature type="transmembrane region" description="Helical" evidence="7">
    <location>
        <begin position="165"/>
        <end position="189"/>
    </location>
</feature>
<feature type="transmembrane region" description="Helical" evidence="7">
    <location>
        <begin position="76"/>
        <end position="94"/>
    </location>
</feature>
<organism evidence="9 10">
    <name type="scientific">Phytohabitans rumicis</name>
    <dbReference type="NCBI Taxonomy" id="1076125"/>
    <lineage>
        <taxon>Bacteria</taxon>
        <taxon>Bacillati</taxon>
        <taxon>Actinomycetota</taxon>
        <taxon>Actinomycetes</taxon>
        <taxon>Micromonosporales</taxon>
        <taxon>Micromonosporaceae</taxon>
    </lineage>
</organism>
<feature type="transmembrane region" description="Helical" evidence="7">
    <location>
        <begin position="12"/>
        <end position="34"/>
    </location>
</feature>
<keyword evidence="10" id="KW-1185">Reference proteome</keyword>
<evidence type="ECO:0000256" key="6">
    <source>
        <dbReference type="ARBA" id="ARBA00023136"/>
    </source>
</evidence>
<dbReference type="RefSeq" id="WP_173082551.1">
    <property type="nucleotide sequence ID" value="NZ_BAABJB010000022.1"/>
</dbReference>
<evidence type="ECO:0000313" key="9">
    <source>
        <dbReference type="EMBL" id="GFJ95121.1"/>
    </source>
</evidence>
<keyword evidence="4 7" id="KW-0812">Transmembrane</keyword>
<dbReference type="Proteomes" id="UP000482960">
    <property type="component" value="Unassembled WGS sequence"/>
</dbReference>
<evidence type="ECO:0000256" key="7">
    <source>
        <dbReference type="SAM" id="Phobius"/>
    </source>
</evidence>
<dbReference type="PANTHER" id="PTHR43266">
    <property type="entry name" value="MACROLIDE-EFFLUX PROTEIN"/>
    <property type="match status" value="1"/>
</dbReference>
<evidence type="ECO:0000256" key="2">
    <source>
        <dbReference type="ARBA" id="ARBA00022448"/>
    </source>
</evidence>
<evidence type="ECO:0000256" key="3">
    <source>
        <dbReference type="ARBA" id="ARBA00022475"/>
    </source>
</evidence>
<accession>A0A6V8LJL4</accession>
<feature type="transmembrane region" description="Helical" evidence="7">
    <location>
        <begin position="285"/>
        <end position="303"/>
    </location>
</feature>
<comment type="caution">
    <text evidence="9">The sequence shown here is derived from an EMBL/GenBank/DDBJ whole genome shotgun (WGS) entry which is preliminary data.</text>
</comment>
<name>A0A6V8LJL4_9ACTN</name>
<feature type="transmembrane region" description="Helical" evidence="7">
    <location>
        <begin position="257"/>
        <end position="278"/>
    </location>
</feature>
<proteinExistence type="predicted"/>
<feature type="transmembrane region" description="Helical" evidence="7">
    <location>
        <begin position="100"/>
        <end position="121"/>
    </location>
</feature>
<dbReference type="PROSITE" id="PS50850">
    <property type="entry name" value="MFS"/>
    <property type="match status" value="1"/>
</dbReference>
<feature type="transmembrane region" description="Helical" evidence="7">
    <location>
        <begin position="377"/>
        <end position="396"/>
    </location>
</feature>
<comment type="subcellular location">
    <subcellularLocation>
        <location evidence="1">Cell membrane</location>
        <topology evidence="1">Multi-pass membrane protein</topology>
    </subcellularLocation>
</comment>
<dbReference type="EMBL" id="BLPG01000001">
    <property type="protein sequence ID" value="GFJ95121.1"/>
    <property type="molecule type" value="Genomic_DNA"/>
</dbReference>
<gene>
    <name evidence="9" type="ORF">Prum_087630</name>
</gene>
<keyword evidence="3" id="KW-1003">Cell membrane</keyword>
<feature type="transmembrane region" description="Helical" evidence="7">
    <location>
        <begin position="343"/>
        <end position="365"/>
    </location>
</feature>
<dbReference type="GO" id="GO:0022857">
    <property type="term" value="F:transmembrane transporter activity"/>
    <property type="evidence" value="ECO:0007669"/>
    <property type="project" value="InterPro"/>
</dbReference>
<dbReference type="PANTHER" id="PTHR43266:SF2">
    <property type="entry name" value="MAJOR FACILITATOR SUPERFAMILY (MFS) PROFILE DOMAIN-CONTAINING PROTEIN"/>
    <property type="match status" value="1"/>
</dbReference>
<feature type="transmembrane region" description="Helical" evidence="7">
    <location>
        <begin position="46"/>
        <end position="64"/>
    </location>
</feature>
<dbReference type="AlphaFoldDB" id="A0A6V8LJL4"/>
<dbReference type="InterPro" id="IPR036259">
    <property type="entry name" value="MFS_trans_sf"/>
</dbReference>
<dbReference type="CDD" id="cd06173">
    <property type="entry name" value="MFS_MefA_like"/>
    <property type="match status" value="1"/>
</dbReference>
<evidence type="ECO:0000256" key="1">
    <source>
        <dbReference type="ARBA" id="ARBA00004651"/>
    </source>
</evidence>
<keyword evidence="2" id="KW-0813">Transport</keyword>
<keyword evidence="5 7" id="KW-1133">Transmembrane helix</keyword>
<reference evidence="9 10" key="1">
    <citation type="submission" date="2020-03" db="EMBL/GenBank/DDBJ databases">
        <title>Whole genome shotgun sequence of Phytohabitans rumicis NBRC 108638.</title>
        <authorList>
            <person name="Komaki H."/>
            <person name="Tamura T."/>
        </authorList>
    </citation>
    <scope>NUCLEOTIDE SEQUENCE [LARGE SCALE GENOMIC DNA]</scope>
    <source>
        <strain evidence="9 10">NBRC 108638</strain>
    </source>
</reference>
<evidence type="ECO:0000313" key="10">
    <source>
        <dbReference type="Proteomes" id="UP000482960"/>
    </source>
</evidence>
<dbReference type="InterPro" id="IPR020846">
    <property type="entry name" value="MFS_dom"/>
</dbReference>
<dbReference type="Gene3D" id="1.20.1250.20">
    <property type="entry name" value="MFS general substrate transporter like domains"/>
    <property type="match status" value="1"/>
</dbReference>
<feature type="domain" description="Major facilitator superfamily (MFS) profile" evidence="8">
    <location>
        <begin position="10"/>
        <end position="397"/>
    </location>
</feature>
<keyword evidence="6 7" id="KW-0472">Membrane</keyword>
<dbReference type="GO" id="GO:0005886">
    <property type="term" value="C:plasma membrane"/>
    <property type="evidence" value="ECO:0007669"/>
    <property type="project" value="UniProtKB-SubCell"/>
</dbReference>
<protein>
    <submittedName>
        <fullName evidence="9">MFS transporter</fullName>
    </submittedName>
</protein>
<sequence>MRLAVLRNRNFRRLWIAATIDSFGSWLLVMAVPLQVFALTTSVPSTGLALAIQALPAMLIAPWAGVAVDRWHRKKVLVAANVVAAAGVALMLLANTSDRIAFIYLGLIVENVALCFLRPAIAAVTPAVVGRDAGLASANALSAFTNSAFRVLGPLVGTLLVAGGWFTAVVLLDVATYLAAAAIITSVAIGRADPPVRVRARLVRELRGGVRHIAGTPLLRGLLATSWVYWTANAALTALLIPFVATRLHSSGQALGYLIAGLGIGYLGGSAISGTLIARYPTRTILATAYASVGLCFLVMFTATALPVALIAVTASGVPGAVAQVVTGYRVQTSTPDTALGRVCAAFYTSDAVAAVTGALAAPAVASLTGLDTALRAFSAAILVAAAMATVVFTTVGSGG</sequence>
<dbReference type="InterPro" id="IPR010290">
    <property type="entry name" value="TM_effector"/>
</dbReference>
<reference evidence="9 10" key="2">
    <citation type="submission" date="2020-03" db="EMBL/GenBank/DDBJ databases">
        <authorList>
            <person name="Ichikawa N."/>
            <person name="Kimura A."/>
            <person name="Kitahashi Y."/>
            <person name="Uohara A."/>
        </authorList>
    </citation>
    <scope>NUCLEOTIDE SEQUENCE [LARGE SCALE GENOMIC DNA]</scope>
    <source>
        <strain evidence="9 10">NBRC 108638</strain>
    </source>
</reference>
<evidence type="ECO:0000259" key="8">
    <source>
        <dbReference type="PROSITE" id="PS50850"/>
    </source>
</evidence>